<dbReference type="PANTHER" id="PTHR42852:SF13">
    <property type="entry name" value="PROTEIN DIPZ"/>
    <property type="match status" value="1"/>
</dbReference>
<dbReference type="GO" id="GO:0016491">
    <property type="term" value="F:oxidoreductase activity"/>
    <property type="evidence" value="ECO:0007669"/>
    <property type="project" value="InterPro"/>
</dbReference>
<dbReference type="SUPFAM" id="SSF52833">
    <property type="entry name" value="Thioredoxin-like"/>
    <property type="match status" value="1"/>
</dbReference>
<name>A0A6S6ST93_9BACT</name>
<feature type="domain" description="Thioredoxin" evidence="1">
    <location>
        <begin position="13"/>
        <end position="179"/>
    </location>
</feature>
<reference evidence="2" key="1">
    <citation type="submission" date="2020-01" db="EMBL/GenBank/DDBJ databases">
        <authorList>
            <person name="Meier V. D."/>
            <person name="Meier V D."/>
        </authorList>
    </citation>
    <scope>NUCLEOTIDE SEQUENCE</scope>
    <source>
        <strain evidence="2">HLG_WM_MAG_12</strain>
    </source>
</reference>
<dbReference type="GO" id="GO:0016853">
    <property type="term" value="F:isomerase activity"/>
    <property type="evidence" value="ECO:0007669"/>
    <property type="project" value="UniProtKB-KW"/>
</dbReference>
<evidence type="ECO:0000259" key="1">
    <source>
        <dbReference type="PROSITE" id="PS51352"/>
    </source>
</evidence>
<gene>
    <name evidence="2" type="ORF">HELGO_WM13526</name>
</gene>
<dbReference type="InterPro" id="IPR000866">
    <property type="entry name" value="AhpC/TSA"/>
</dbReference>
<sequence length="179" mass="20308">MKKLLLIATLFFLGCNSDTPQEKNTTIQTQKTSNILVLDYYDANNSLNVIKLSKKTFKTDINKPVFLNFFSTRCKPCIAQMYSLKSLQEKYKDIEFIGVLVNQNISDASLKKFVSKMDLNYPIIANADVQKIKNELGLKINITPISMVFDSNGDYYTHYLGAVLQELIDLDLSSLTKAQ</sequence>
<dbReference type="InterPro" id="IPR050553">
    <property type="entry name" value="Thioredoxin_ResA/DsbE_sf"/>
</dbReference>
<dbReference type="EMBL" id="CACVAW010000020">
    <property type="protein sequence ID" value="CAA6805800.1"/>
    <property type="molecule type" value="Genomic_DNA"/>
</dbReference>
<dbReference type="CDD" id="cd02966">
    <property type="entry name" value="TlpA_like_family"/>
    <property type="match status" value="1"/>
</dbReference>
<keyword evidence="2" id="KW-0413">Isomerase</keyword>
<organism evidence="2">
    <name type="scientific">uncultured Campylobacterales bacterium</name>
    <dbReference type="NCBI Taxonomy" id="352960"/>
    <lineage>
        <taxon>Bacteria</taxon>
        <taxon>Pseudomonadati</taxon>
        <taxon>Campylobacterota</taxon>
        <taxon>Epsilonproteobacteria</taxon>
        <taxon>Campylobacterales</taxon>
        <taxon>environmental samples</taxon>
    </lineage>
</organism>
<dbReference type="PANTHER" id="PTHR42852">
    <property type="entry name" value="THIOL:DISULFIDE INTERCHANGE PROTEIN DSBE"/>
    <property type="match status" value="1"/>
</dbReference>
<dbReference type="InterPro" id="IPR013766">
    <property type="entry name" value="Thioredoxin_domain"/>
</dbReference>
<dbReference type="InterPro" id="IPR036249">
    <property type="entry name" value="Thioredoxin-like_sf"/>
</dbReference>
<dbReference type="AlphaFoldDB" id="A0A6S6ST93"/>
<evidence type="ECO:0000313" key="2">
    <source>
        <dbReference type="EMBL" id="CAA6805800.1"/>
    </source>
</evidence>
<dbReference type="PROSITE" id="PS51257">
    <property type="entry name" value="PROKAR_LIPOPROTEIN"/>
    <property type="match status" value="1"/>
</dbReference>
<dbReference type="PROSITE" id="PS51352">
    <property type="entry name" value="THIOREDOXIN_2"/>
    <property type="match status" value="1"/>
</dbReference>
<dbReference type="Pfam" id="PF00578">
    <property type="entry name" value="AhpC-TSA"/>
    <property type="match status" value="1"/>
</dbReference>
<dbReference type="GO" id="GO:0016209">
    <property type="term" value="F:antioxidant activity"/>
    <property type="evidence" value="ECO:0007669"/>
    <property type="project" value="InterPro"/>
</dbReference>
<protein>
    <submittedName>
        <fullName evidence="2">Thiol-disulfide isomerase-like thioredoxin</fullName>
    </submittedName>
</protein>
<proteinExistence type="predicted"/>
<dbReference type="Gene3D" id="3.40.30.10">
    <property type="entry name" value="Glutaredoxin"/>
    <property type="match status" value="1"/>
</dbReference>
<accession>A0A6S6ST93</accession>